<evidence type="ECO:0000256" key="3">
    <source>
        <dbReference type="ARBA" id="ARBA00022737"/>
    </source>
</evidence>
<dbReference type="Pfam" id="PF02010">
    <property type="entry name" value="REJ"/>
    <property type="match status" value="1"/>
</dbReference>
<keyword evidence="9" id="KW-0732">Signal</keyword>
<dbReference type="InterPro" id="IPR006212">
    <property type="entry name" value="Furin_repeat"/>
</dbReference>
<gene>
    <name evidence="11" type="ORF">BSTOLATCC_MIC28939</name>
</gene>
<feature type="region of interest" description="Disordered" evidence="7">
    <location>
        <begin position="4163"/>
        <end position="4184"/>
    </location>
</feature>
<evidence type="ECO:0000256" key="4">
    <source>
        <dbReference type="ARBA" id="ARBA00022989"/>
    </source>
</evidence>
<sequence>MLLLFLVIYQIPQILSICIQECEGLDIINCMNCLLETENHGNHSLCNLWSSTECSFGEISLVINSERIIFSSELHEKDKGIDFKHKGSSKDMKTLIIAGEENTVSHLNCSFMLNEDSLFTFGILLKIFNEEKPFLIWFIGIISSSESRFKGFLTIEELWNFGLDIHCFEKRNVREEDCENLSHICPVWMRPNENYPLQRRLDSCSTECSACTGPGYDECISCNTGYYFLNYLCLPSCPSNYETDLQLNYCNLLSLEAYSLLFKNQILIDYINYATVGSQANPYPQWDSNDPIPSIYRGYYFTLTSQITHDNLIISPFFTVNLWINPSSLAEIGSIALKYDQSSSTNYFNMYFDTSSTVFTVMRLKDTSQLTISGGQVSLNKWQNIAVTGTVRNQKTQVASYMNGSLIAWKISDNASPYIDSGKLIIGYSTSVKSFVGFLWAIKFFSDSSRQYAEWKTSGCVGGCSTCPSELVCPDTCSFGSYLNSTVCDPCLDICDQGCRSSNTCKLCLYKECSTCSTFDEECINCVENASLVNGICTCKINAIWIDEACNLCDVNCKTCRGTYYFYCTSCNDGLYLVDGICLNYCPFLTNPCSSSVSPKFNITFDGSFKGNYDNFLTSVSGATYQFFNSPDLGDPIPAYSRGLYFDNGKYLMTSQNVYINFGFSLGLWVYALHEGTILSKQGQISLNSNAGFSVYLTDPLATNSFTKQVGSQTFSGWTYLFVSVGYSNGYTQIYGYINDQLKAAESAKYYLFRDSGDSPLYLGGSPTGTFIGFIYSFTFWNAVITDLTSELSRPCGSALSISCLQTCDINQYYSQNDSSCLYCNNCYTGCVRKYSCNICYDPLCSACSGFWSGMCAACVDNASGNPCACNANYISPDGFSCTLKCFTGCSSCLSTSYTSCTSCAQNYFLYQMICYTTCPQGTISNSVTKTCDKDFPMSISLDFYALASLPSSYSSASGKTPYFISDRGWRFFPQSYISTSVQLSSYITISMWICFTAYTSIDTIFYMSRDWGISYNGSNKQLVFNTGPIVWSQAQSLSALDINTWHFLFISTIHNSDGTIKQLITLDSTSLTHDSLTPASDFIFQDKGGSKYIGTQFDWNNRGYTSFTGYMYWLHVYNDGLYDIPSNEIPSSSCPSCSVCPSSSFCLPTNCAYNEYYDSECHSCNSACINGCNNGNDCTLCSMTGCNSCTGTNTCGSCKGDFVFIDNNCQCPYTYAVKDPDLFTCNCTSSLTFNSVCVSSCPTGTSDNLSGACILYASQGLVFSLALTQIKGIVHDSSSSGIDVLAGISSDFYPSYDAYDPIPASKRGYYFNGNSFMQLPPNIDNSSKSLTIAADFSYSMWLWSQNENGVILAKQSSDGPYTTYLSIKIVGLKIILSFYDSMLSSSVSFTSRNSINADSWCYIGFSLSYKFPYSQVTYYINSSFDTPKIIKHPFQDLDSNYSILIAAMHTGSSAYSSFYTGFVYSIKIWNTIVNPTLYDISYSCGSSCSFCPLSSSSCLPSQPISNYYDSSSSTWNLCWSSCQSTGCVRNDVFCNICDDLLCKVCEDWTGCVTCISKTKPNHFPCECLSGYIYDPIANECACFPFCEICSSSHNGDCSSCKSGYYLNPENLCLYLCPMGYAKQSDGTCLQTAANSMVLHYLLNKLANTFADNVSGLLAYMGSTDSYLGPNDPQPVYQSGFYFSGNSYLKLPPNSADSKEVILGNNHSLLFWVRPTSLANDSIIFSKENASQVHSGFKILSTGKLHVNYEVYDDLSGTAENMISEAGNINLNAWYNIIIVFSWTSHTNQISLYINGVAQAINNLIAYQNTFFMDIPSDSFIVGGSNIENYFFNGFIFEMVLYNYAISSSIAAGLIKTTCLCPACGDFGNECLRSCSYLQYYNNATSSCTDCDSSCTNGCVRNGDCSMSVDLLCAAEIGFQPSECTSCVAGATGAGTTCACLQNYVYDSSSKTCKCDTNLYPCGRCDSLCTSCLNYNYFTCSSCTGSGVYLNQVCLNECPYGLFSNSDCASKTSPVIDQWFNGDFQGSYGIFRTAQSDSNYYFFNSPETLDPVPAYNRGLYFSNGKFLDTTTPIYLSSWFTMGLWIYTIDDGDVIYKIGTFTLSSNLKVNAVLTTFKGSSTLVTTPINFSGWCHIAFSMEYVDDSAKARFYLNSDIKNTISTQYALFRDNSSQTLLLGKSQTSSFVGFIYAFTLWNQATTDFFTNMPCSGITLDASCLWACDIFMYNEGGNYVTCNNCYNGCVRGKSCNICKDPLCKICTGFGDQCSECVENASGTPCACLAGFSSPGGFSCTSGCARGCSSCLSTSYSDCTSCQPGYFLYQMICYKSCPAGTLSNSVTNSCDQDSVFSISLDFYSLATLPSEYTAVGADYVNNRGWYFEPADYVSTENKLSYFFGVSLWIFFTGFTNEDTIFYVGRDYGFSYKGSSQTLNFKTSYSSFVNNPATLSLNSWHYIYFSIFREDVGKLTETVIIDSSSVFMTISFANTYIDPDANYVKYIGSCPEWAVRKALGFSGYIYFFHAFRDAPNLISLSEYITSGCPAGCSACPPSLLCLPTNCQYNQYINSNCVNCLSNCMHGCANGNDCTLCSLTGCDTCTGTSTCGLCHGDFLFIDGQCACPYTFSVLDPLVFACYCSSNLQFQSICMNFCPTGTNGNQAGSCVLDSHQGLIFSLKLNKIEGLVKDTVNNFNVLSGSSDSFYPTYDSYDPIPAYKRGYYFNGNSLMQLPPNINDSSYSLNFATAITFSIWIWPTSTTSSTKQVIFTKQNSSMAALIEVSISLPKLYVVVHSFLSQQTYISYHETNTQGWNYAAFSLSYSFPYTQVTFYINSQLDMATPAKSPLQDSSIAYSILIGAQHASSSTYSDFFTGFIYSMNIWIVPTNPTLNDVFYNCNPGCTICPVGYAPNCLANEPISNYYNSSTSSWLQCSSSCSSKGCVRNDDTCNLCDDPLCASCNDWSGCLACIDNCDPVQPPCTCKSGFWFYVSFCTYCPEDSIPEGSTCVCKDLNSTYNASTNQCVCNDPYASYNFTSNKCTCNSGYRLYNDFCTICPDNATPQRSSCICNIDNASYDSTLAQCVCNSGYRLYNGFCTTCPENAIPNGATCTCSISNASYDSSSNKCVCNANYWLDNGLCIKCPENASREGSTCICNIANAKYDSTLNQCVCNNYYYMNQGTCIACVNYLDTTNIAASFRNSYSEIQFTFNIPADRSPYNCSSSFDSSTLAGFGLDYSCSFASDFSSLKVLLGHDYTFSTENAIFKPGALISSVPLCGKSKLQLSIPVALQGDVPTPKFTYIAPKILEISCQDLLLDVIVDKGLPYEVYKWTLSSNPPSSVISSFSTEYSNSYTALSIKKENLTEGIIHASFSMKNNFGGISTIDKEINATASPTLIINIDPLLASSFDRLKSYTVSVGSITSCNISDNLNITWSISGVSNNASSIDESTFWSAQKSQYLLNIPPKTLPASSTIDFKVFAKDLTYNIPGETSFSIETQSSDPIIVFNRTDGDSGVSQNLVVDAGDSYDPDYNSNFLYQWSCQIHGSSTSCSDFIHDFSSSVLIVPANTLTLGAVYNFTLNFTKITTNPVSTAKSSQKSITITAINKTVPPVNMVEVSSSIPNIANPDTTYRIEIKGTFSSVDWSLNSSSEISYSTPTNSNYLVIPPNSLASGFSYTLLASVDNEFSFTWTFYVNNPPNNGKLMVVPSSGLEMSTIFTVAALNWEDPENNLPLQYSFGYYISDAYQAISAKNLSSLIFTNFPYSPGNITISVDIYDSLASKTNKISYVTINENPNIDQYIDYRMNLPVLNPQAVPGFASELSALVLNRDNIINNEYSDVDSQMQSAYDSIIDKVNLYVEAMDKYNEDSYTTVFYMLYVATLNPNINSYDNINKISDIADFMIKNNDKLTIDDGQMQVFAGICDNNFQLDSNGAINQTNTVNTIDENVRKISTVLLSGMVTGESKTFIEDKFATEVSKTTSSELSNYASQIKNASVTLGHNVSDYFNENEGIGVIITIYDPALDITVKPSFSLVSYRLINNITFQEVHLNNTSYNTINIPVHNYDVPVTKDNPIYCTYLENNETRWHTTGCVLDSYNATNVICSCNHLTIFSSFFSDAWSTASGSNIGDTVNVDAFNDIDWATNAIGLYFCITVLFIYAVLSAIACNMDRLERKKKENAPELDPNNSHDLRKNDDPRVRMKRKSTIIKFDLDESEIGTRDEKLETARSEESPTWIKESQEMSIDTTLKTKNSFDMSIIKLDTADVINVKDIKHQVKEEKPLKRYTRALIFIAKNHDFVTIFTNKENFTHFSRLTSYMITLLGNMYFIGLFYQSKPKGSDYSIGDFSSAFNNYSFQDFWILVYSSSIMLLVGILLNYLSKSTPLPSTDDTLYKSIKKNNLFKLIAFYLISFGLLFYFCWSIILFSIQFELNVTYLWICNTSVSYGTNLFVVSFAKVAFKAFLIWIFPIIIMIIGTSNTENENNIR</sequence>
<protein>
    <recommendedName>
        <fullName evidence="10">TNFR-Cys domain-containing protein</fullName>
    </recommendedName>
</protein>
<feature type="signal peptide" evidence="9">
    <location>
        <begin position="1"/>
        <end position="16"/>
    </location>
</feature>
<keyword evidence="4 8" id="KW-1133">Transmembrane helix</keyword>
<feature type="transmembrane region" description="Helical" evidence="8">
    <location>
        <begin position="4385"/>
        <end position="4413"/>
    </location>
</feature>
<dbReference type="InterPro" id="IPR001368">
    <property type="entry name" value="TNFR/NGFR_Cys_rich_reg"/>
</dbReference>
<feature type="chain" id="PRO_5043526952" description="TNFR-Cys domain-containing protein" evidence="9">
    <location>
        <begin position="17"/>
        <end position="4470"/>
    </location>
</feature>
<evidence type="ECO:0000256" key="2">
    <source>
        <dbReference type="ARBA" id="ARBA00022692"/>
    </source>
</evidence>
<dbReference type="SUPFAM" id="SSF57184">
    <property type="entry name" value="Growth factor receptor domain"/>
    <property type="match status" value="5"/>
</dbReference>
<dbReference type="PROSITE" id="PS00652">
    <property type="entry name" value="TNFR_NGFR_1"/>
    <property type="match status" value="1"/>
</dbReference>
<keyword evidence="3" id="KW-0677">Repeat</keyword>
<dbReference type="PANTHER" id="PTHR46730">
    <property type="entry name" value="POLYCYSTIN-1"/>
    <property type="match status" value="1"/>
</dbReference>
<comment type="subcellular location">
    <subcellularLocation>
        <location evidence="1">Membrane</location>
    </subcellularLocation>
</comment>
<evidence type="ECO:0000259" key="10">
    <source>
        <dbReference type="PROSITE" id="PS00652"/>
    </source>
</evidence>
<feature type="transmembrane region" description="Helical" evidence="8">
    <location>
        <begin position="4433"/>
        <end position="4458"/>
    </location>
</feature>
<dbReference type="GO" id="GO:0005886">
    <property type="term" value="C:plasma membrane"/>
    <property type="evidence" value="ECO:0007669"/>
    <property type="project" value="TreeGrafter"/>
</dbReference>
<reference evidence="11" key="1">
    <citation type="submission" date="2021-09" db="EMBL/GenBank/DDBJ databases">
        <authorList>
            <consortium name="AG Swart"/>
            <person name="Singh M."/>
            <person name="Singh A."/>
            <person name="Seah K."/>
            <person name="Emmerich C."/>
        </authorList>
    </citation>
    <scope>NUCLEOTIDE SEQUENCE</scope>
    <source>
        <strain evidence="11">ATCC30299</strain>
    </source>
</reference>
<dbReference type="SMART" id="SM00261">
    <property type="entry name" value="FU"/>
    <property type="match status" value="8"/>
</dbReference>
<dbReference type="SMART" id="SM00181">
    <property type="entry name" value="EGF"/>
    <property type="match status" value="10"/>
</dbReference>
<evidence type="ECO:0000256" key="7">
    <source>
        <dbReference type="SAM" id="MobiDB-lite"/>
    </source>
</evidence>
<dbReference type="PANTHER" id="PTHR46730:SF1">
    <property type="entry name" value="PLAT DOMAIN-CONTAINING PROTEIN"/>
    <property type="match status" value="1"/>
</dbReference>
<keyword evidence="5 8" id="KW-0472">Membrane</keyword>
<dbReference type="InterPro" id="IPR000742">
    <property type="entry name" value="EGF"/>
</dbReference>
<dbReference type="InterPro" id="IPR013320">
    <property type="entry name" value="ConA-like_dom_sf"/>
</dbReference>
<dbReference type="GO" id="GO:0006816">
    <property type="term" value="P:calcium ion transport"/>
    <property type="evidence" value="ECO:0007669"/>
    <property type="project" value="TreeGrafter"/>
</dbReference>
<dbReference type="Pfam" id="PF13385">
    <property type="entry name" value="Laminin_G_3"/>
    <property type="match status" value="3"/>
</dbReference>
<feature type="transmembrane region" description="Helical" evidence="8">
    <location>
        <begin position="4343"/>
        <end position="4364"/>
    </location>
</feature>
<feature type="compositionally biased region" description="Basic and acidic residues" evidence="7">
    <location>
        <begin position="4172"/>
        <end position="4184"/>
    </location>
</feature>
<dbReference type="CDD" id="cd00064">
    <property type="entry name" value="FU"/>
    <property type="match status" value="5"/>
</dbReference>
<dbReference type="Gene3D" id="2.10.220.10">
    <property type="entry name" value="Hormone Receptor, Insulin-like Growth Factor Receptor 1, Chain A, domain 2"/>
    <property type="match status" value="2"/>
</dbReference>
<dbReference type="SUPFAM" id="SSF49899">
    <property type="entry name" value="Concanavalin A-like lectins/glucanases"/>
    <property type="match status" value="7"/>
</dbReference>
<evidence type="ECO:0000256" key="5">
    <source>
        <dbReference type="ARBA" id="ARBA00023136"/>
    </source>
</evidence>
<name>A0AAU9J796_9CILI</name>
<dbReference type="InterPro" id="IPR002859">
    <property type="entry name" value="PKD/REJ-like"/>
</dbReference>
<comment type="caution">
    <text evidence="11">The sequence shown here is derived from an EMBL/GenBank/DDBJ whole genome shotgun (WGS) entry which is preliminary data.</text>
</comment>
<keyword evidence="2 8" id="KW-0812">Transmembrane</keyword>
<feature type="domain" description="TNFR-Cys" evidence="10">
    <location>
        <begin position="1871"/>
        <end position="1913"/>
    </location>
</feature>
<dbReference type="GO" id="GO:0005261">
    <property type="term" value="F:monoatomic cation channel activity"/>
    <property type="evidence" value="ECO:0007669"/>
    <property type="project" value="TreeGrafter"/>
</dbReference>
<evidence type="ECO:0000256" key="9">
    <source>
        <dbReference type="SAM" id="SignalP"/>
    </source>
</evidence>
<organism evidence="11 12">
    <name type="scientific">Blepharisma stoltei</name>
    <dbReference type="NCBI Taxonomy" id="1481888"/>
    <lineage>
        <taxon>Eukaryota</taxon>
        <taxon>Sar</taxon>
        <taxon>Alveolata</taxon>
        <taxon>Ciliophora</taxon>
        <taxon>Postciliodesmatophora</taxon>
        <taxon>Heterotrichea</taxon>
        <taxon>Heterotrichida</taxon>
        <taxon>Blepharismidae</taxon>
        <taxon>Blepharisma</taxon>
    </lineage>
</organism>
<accession>A0AAU9J796</accession>
<evidence type="ECO:0000313" key="12">
    <source>
        <dbReference type="Proteomes" id="UP001162131"/>
    </source>
</evidence>
<feature type="transmembrane region" description="Helical" evidence="8">
    <location>
        <begin position="4132"/>
        <end position="4152"/>
    </location>
</feature>
<evidence type="ECO:0000313" key="11">
    <source>
        <dbReference type="EMBL" id="CAG9321664.1"/>
    </source>
</evidence>
<evidence type="ECO:0000256" key="1">
    <source>
        <dbReference type="ARBA" id="ARBA00004370"/>
    </source>
</evidence>
<keyword evidence="12" id="KW-1185">Reference proteome</keyword>
<feature type="transmembrane region" description="Helical" evidence="8">
    <location>
        <begin position="4299"/>
        <end position="4317"/>
    </location>
</feature>
<dbReference type="Proteomes" id="UP001162131">
    <property type="component" value="Unassembled WGS sequence"/>
</dbReference>
<dbReference type="Gene3D" id="2.60.120.200">
    <property type="match status" value="5"/>
</dbReference>
<evidence type="ECO:0000256" key="6">
    <source>
        <dbReference type="ARBA" id="ARBA00023157"/>
    </source>
</evidence>
<dbReference type="EMBL" id="CAJZBQ010000028">
    <property type="protein sequence ID" value="CAG9321664.1"/>
    <property type="molecule type" value="Genomic_DNA"/>
</dbReference>
<keyword evidence="6" id="KW-1015">Disulfide bond</keyword>
<dbReference type="InterPro" id="IPR009030">
    <property type="entry name" value="Growth_fac_rcpt_cys_sf"/>
</dbReference>
<evidence type="ECO:0000256" key="8">
    <source>
        <dbReference type="SAM" id="Phobius"/>
    </source>
</evidence>
<proteinExistence type="predicted"/>